<organism evidence="1 2">
    <name type="scientific">Enterococcus dispar ATCC 51266</name>
    <dbReference type="NCBI Taxonomy" id="1139219"/>
    <lineage>
        <taxon>Bacteria</taxon>
        <taxon>Bacillati</taxon>
        <taxon>Bacillota</taxon>
        <taxon>Bacilli</taxon>
        <taxon>Lactobacillales</taxon>
        <taxon>Enterococcaceae</taxon>
        <taxon>Enterococcus</taxon>
    </lineage>
</organism>
<reference evidence="1 2" key="1">
    <citation type="submission" date="2013-03" db="EMBL/GenBank/DDBJ databases">
        <title>The Genome Sequence of Enterococcus dispar ATCC_51266 (Illumina only assembly).</title>
        <authorList>
            <consortium name="The Broad Institute Genomics Platform"/>
            <consortium name="The Broad Institute Genome Sequencing Center for Infectious Disease"/>
            <person name="Earl A."/>
            <person name="Russ C."/>
            <person name="Gilmore M."/>
            <person name="Surin D."/>
            <person name="Walker B."/>
            <person name="Young S."/>
            <person name="Zeng Q."/>
            <person name="Gargeya S."/>
            <person name="Fitzgerald M."/>
            <person name="Haas B."/>
            <person name="Abouelleil A."/>
            <person name="Allen A.W."/>
            <person name="Alvarado L."/>
            <person name="Arachchi H.M."/>
            <person name="Berlin A.M."/>
            <person name="Chapman S.B."/>
            <person name="Gainer-Dewar J."/>
            <person name="Goldberg J."/>
            <person name="Griggs A."/>
            <person name="Gujja S."/>
            <person name="Hansen M."/>
            <person name="Howarth C."/>
            <person name="Imamovic A."/>
            <person name="Ireland A."/>
            <person name="Larimer J."/>
            <person name="McCowan C."/>
            <person name="Murphy C."/>
            <person name="Pearson M."/>
            <person name="Poon T.W."/>
            <person name="Priest M."/>
            <person name="Roberts A."/>
            <person name="Saif S."/>
            <person name="Shea T."/>
            <person name="Sisk P."/>
            <person name="Sykes S."/>
            <person name="Wortman J."/>
            <person name="Nusbaum C."/>
            <person name="Birren B."/>
        </authorList>
    </citation>
    <scope>NUCLEOTIDE SEQUENCE [LARGE SCALE GENOMIC DNA]</scope>
    <source>
        <strain evidence="1 2">ATCC 51266</strain>
    </source>
</reference>
<gene>
    <name evidence="1" type="ORF">OMK_00274</name>
</gene>
<dbReference type="EMBL" id="AHYR01000002">
    <property type="protein sequence ID" value="EOT43718.1"/>
    <property type="molecule type" value="Genomic_DNA"/>
</dbReference>
<dbReference type="Proteomes" id="UP000014127">
    <property type="component" value="Unassembled WGS sequence"/>
</dbReference>
<comment type="caution">
    <text evidence="1">The sequence shown here is derived from an EMBL/GenBank/DDBJ whole genome shotgun (WGS) entry which is preliminary data.</text>
</comment>
<proteinExistence type="predicted"/>
<evidence type="ECO:0000313" key="1">
    <source>
        <dbReference type="EMBL" id="EOT43718.1"/>
    </source>
</evidence>
<dbReference type="PATRIC" id="fig|1139219.3.peg.268"/>
<evidence type="ECO:0000313" key="2">
    <source>
        <dbReference type="Proteomes" id="UP000014127"/>
    </source>
</evidence>
<protein>
    <submittedName>
        <fullName evidence="1">Uncharacterized protein</fullName>
    </submittedName>
</protein>
<keyword evidence="2" id="KW-1185">Reference proteome</keyword>
<sequence>MFFLLQTKYLSYKKSLALKIPFVKPFINITKNNFIISFTKKNDCCNKKQQNFINKWVVPNKKEVLLRQFYKKDKI</sequence>
<name>S0KUB3_9ENTE</name>
<accession>S0KUB3</accession>
<dbReference type="HOGENOM" id="CLU_2665359_0_0_9"/>
<dbReference type="AlphaFoldDB" id="S0KUB3"/>